<reference evidence="2 3" key="1">
    <citation type="submission" date="2024-10" db="EMBL/GenBank/DDBJ databases">
        <title>Updated reference genomes for cyclostephanoid diatoms.</title>
        <authorList>
            <person name="Roberts W.R."/>
            <person name="Alverson A.J."/>
        </authorList>
    </citation>
    <scope>NUCLEOTIDE SEQUENCE [LARGE SCALE GENOMIC DNA]</scope>
    <source>
        <strain evidence="2 3">AJA010-31</strain>
    </source>
</reference>
<dbReference type="AlphaFoldDB" id="A0ABD3NU45"/>
<dbReference type="Proteomes" id="UP001530400">
    <property type="component" value="Unassembled WGS sequence"/>
</dbReference>
<dbReference type="EMBL" id="JALLPJ020001052">
    <property type="protein sequence ID" value="KAL3777315.1"/>
    <property type="molecule type" value="Genomic_DNA"/>
</dbReference>
<feature type="compositionally biased region" description="Basic and acidic residues" evidence="1">
    <location>
        <begin position="235"/>
        <end position="251"/>
    </location>
</feature>
<comment type="caution">
    <text evidence="2">The sequence shown here is derived from an EMBL/GenBank/DDBJ whole genome shotgun (WGS) entry which is preliminary data.</text>
</comment>
<feature type="region of interest" description="Disordered" evidence="1">
    <location>
        <begin position="436"/>
        <end position="462"/>
    </location>
</feature>
<dbReference type="PANTHER" id="PTHR13555">
    <property type="entry name" value="C2H2 ZINC FINGER CGI-62-RELATED"/>
    <property type="match status" value="1"/>
</dbReference>
<feature type="compositionally biased region" description="Polar residues" evidence="1">
    <location>
        <begin position="87"/>
        <end position="99"/>
    </location>
</feature>
<feature type="region of interest" description="Disordered" evidence="1">
    <location>
        <begin position="145"/>
        <end position="251"/>
    </location>
</feature>
<name>A0ABD3NU45_9STRA</name>
<accession>A0ABD3NU45</accession>
<feature type="compositionally biased region" description="Basic and acidic residues" evidence="1">
    <location>
        <begin position="195"/>
        <end position="214"/>
    </location>
</feature>
<evidence type="ECO:0000313" key="2">
    <source>
        <dbReference type="EMBL" id="KAL3777315.1"/>
    </source>
</evidence>
<feature type="compositionally biased region" description="Polar residues" evidence="1">
    <location>
        <begin position="289"/>
        <end position="299"/>
    </location>
</feature>
<feature type="compositionally biased region" description="Basic and acidic residues" evidence="1">
    <location>
        <begin position="101"/>
        <end position="114"/>
    </location>
</feature>
<feature type="compositionally biased region" description="Low complexity" evidence="1">
    <location>
        <begin position="339"/>
        <end position="350"/>
    </location>
</feature>
<feature type="compositionally biased region" description="Basic residues" evidence="1">
    <location>
        <begin position="438"/>
        <end position="453"/>
    </location>
</feature>
<evidence type="ECO:0000313" key="3">
    <source>
        <dbReference type="Proteomes" id="UP001530400"/>
    </source>
</evidence>
<keyword evidence="3" id="KW-1185">Reference proteome</keyword>
<protein>
    <submittedName>
        <fullName evidence="2">Uncharacterized protein</fullName>
    </submittedName>
</protein>
<organism evidence="2 3">
    <name type="scientific">Cyclotella atomus</name>
    <dbReference type="NCBI Taxonomy" id="382360"/>
    <lineage>
        <taxon>Eukaryota</taxon>
        <taxon>Sar</taxon>
        <taxon>Stramenopiles</taxon>
        <taxon>Ochrophyta</taxon>
        <taxon>Bacillariophyta</taxon>
        <taxon>Coscinodiscophyceae</taxon>
        <taxon>Thalassiosirophycidae</taxon>
        <taxon>Stephanodiscales</taxon>
        <taxon>Stephanodiscaceae</taxon>
        <taxon>Cyclotella</taxon>
    </lineage>
</organism>
<dbReference type="InterPro" id="IPR026319">
    <property type="entry name" value="ZC2HC1A/B-like"/>
</dbReference>
<proteinExistence type="predicted"/>
<feature type="region of interest" description="Disordered" evidence="1">
    <location>
        <begin position="77"/>
        <end position="114"/>
    </location>
</feature>
<gene>
    <name evidence="2" type="ORF">ACHAWO_005081</name>
</gene>
<evidence type="ECO:0000256" key="1">
    <source>
        <dbReference type="SAM" id="MobiDB-lite"/>
    </source>
</evidence>
<feature type="region of interest" description="Disordered" evidence="1">
    <location>
        <begin position="270"/>
        <end position="361"/>
    </location>
</feature>
<feature type="compositionally biased region" description="Basic and acidic residues" evidence="1">
    <location>
        <begin position="77"/>
        <end position="86"/>
    </location>
</feature>
<feature type="compositionally biased region" description="Basic and acidic residues" evidence="1">
    <location>
        <begin position="152"/>
        <end position="168"/>
    </location>
</feature>
<feature type="compositionally biased region" description="Polar residues" evidence="1">
    <location>
        <begin position="326"/>
        <end position="338"/>
    </location>
</feature>
<sequence>MVLPNQMPKARQSKTMVPNSGSISIRKLSMKSVRFSLKYLFSVQFTFHGRNKMEQPRVDQSDWAIRRENAMNRAKELRSKLKEREGTQATSSSNNTPSKASKADLQRQRRSRQLEETQRLLDGYDLNNLNGAAYNPESAVCSDASVVSRRASNQDKESSHSSTRHIDASAHSIVSREQLGRIQSKYNSNAGKVMSTDRRDRDREYAALSKERCITRNGTSVEPPQLPDELPTLNLRDHPIEGRGRGRVPSYKEGECEKLAILRRNLVARREKRSSDTMNANKENDGLKSNKSSTTQKNDTSTKHSRSRGKDADNSIDSRALENLSIEDNNSIPSSGSMDQSQISRSSGIGRSDDPDNDDEESVVQIELIQCDSCRRSFAPKVYEKHFDQDGQPKCATMTKKRVVFNSAKARIANNDNLNRDEQMQVIQTQKKVAKELAKKKKSGGASKKKKSTKWQQESNALREAMKANRLIAKAEREGKPAHYYL</sequence>